<protein>
    <submittedName>
        <fullName evidence="4">Phage terminase large subunit-like protein</fullName>
    </submittedName>
</protein>
<dbReference type="Gene3D" id="3.40.50.300">
    <property type="entry name" value="P-loop containing nucleotide triphosphate hydrolases"/>
    <property type="match status" value="1"/>
</dbReference>
<dbReference type="InterPro" id="IPR046461">
    <property type="entry name" value="TerL_ATPase"/>
</dbReference>
<feature type="region of interest" description="Disordered" evidence="1">
    <location>
        <begin position="1"/>
        <end position="21"/>
    </location>
</feature>
<sequence length="566" mass="63530">MAARRTTPPGSSPDAGTDEPPACGFTLDDLTCTEHGEHFCRPRANHAIAFAQELCRHTKDRWARRPFILAEWQREDIVGPVFGEVVWDEEWESYVRRYRIVWIEVARKNGKSELLAFIALYLLVADGVEGAEIYGCAMDRGQAAKVFDVAARMVKLSPVLSARLAVKDHIKRIIDERTGSYYEVVAADAAGNLGHNPHGVVFDEVLTQRNASLWDAMRTGMGTRAQPLMVAATTAGDDPASFARSEHDECLRITDDPERARHRFAYIRNVPEDADPWDETNWPLANPALGDFLSIKALREEAQEAKNDPSKENAFRQYRLNQWVQQAHRWMPMHLYRQCTGTVAPAADWLRAELAGRRAYGGLDLAAKLDLTAWALVVPDGLDGQASMLWRFWLPEAAVTFLDQRTNGRISQWADGGWITVTPGDVIDYDVIYADIAADCNTFRVMAAGYDEWSGEPARQAIQKRTRLDLSPIPQTFRGMTYGMTELMALTRSRTWHHHGNPVAEWAFDAVEVRHPPGDADQLRPDKPDRAAVGKRIDAVPTAAMAVTRWRELAAKHARHGGMIIR</sequence>
<dbReference type="Pfam" id="PF03354">
    <property type="entry name" value="TerL_ATPase"/>
    <property type="match status" value="1"/>
</dbReference>
<dbReference type="InterPro" id="IPR046462">
    <property type="entry name" value="TerL_nuclease"/>
</dbReference>
<name>A0A4R6SJY2_LABRH</name>
<dbReference type="PANTHER" id="PTHR41287">
    <property type="match status" value="1"/>
</dbReference>
<organism evidence="4 5">
    <name type="scientific">Labedaea rhizosphaerae</name>
    <dbReference type="NCBI Taxonomy" id="598644"/>
    <lineage>
        <taxon>Bacteria</taxon>
        <taxon>Bacillati</taxon>
        <taxon>Actinomycetota</taxon>
        <taxon>Actinomycetes</taxon>
        <taxon>Pseudonocardiales</taxon>
        <taxon>Pseudonocardiaceae</taxon>
        <taxon>Labedaea</taxon>
    </lineage>
</organism>
<comment type="caution">
    <text evidence="4">The sequence shown here is derived from an EMBL/GenBank/DDBJ whole genome shotgun (WGS) entry which is preliminary data.</text>
</comment>
<evidence type="ECO:0000259" key="2">
    <source>
        <dbReference type="Pfam" id="PF03354"/>
    </source>
</evidence>
<feature type="domain" description="Terminase large subunit-like endonuclease" evidence="3">
    <location>
        <begin position="263"/>
        <end position="551"/>
    </location>
</feature>
<proteinExistence type="predicted"/>
<reference evidence="4 5" key="1">
    <citation type="submission" date="2019-03" db="EMBL/GenBank/DDBJ databases">
        <title>Genomic Encyclopedia of Type Strains, Phase IV (KMG-IV): sequencing the most valuable type-strain genomes for metagenomic binning, comparative biology and taxonomic classification.</title>
        <authorList>
            <person name="Goeker M."/>
        </authorList>
    </citation>
    <scope>NUCLEOTIDE SEQUENCE [LARGE SCALE GENOMIC DNA]</scope>
    <source>
        <strain evidence="4 5">DSM 45361</strain>
    </source>
</reference>
<dbReference type="OrthoDB" id="3197057at2"/>
<evidence type="ECO:0000313" key="4">
    <source>
        <dbReference type="EMBL" id="TDQ01259.1"/>
    </source>
</evidence>
<keyword evidence="5" id="KW-1185">Reference proteome</keyword>
<evidence type="ECO:0000256" key="1">
    <source>
        <dbReference type="SAM" id="MobiDB-lite"/>
    </source>
</evidence>
<dbReference type="EMBL" id="SNXZ01000002">
    <property type="protein sequence ID" value="TDQ01259.1"/>
    <property type="molecule type" value="Genomic_DNA"/>
</dbReference>
<dbReference type="RefSeq" id="WP_133849858.1">
    <property type="nucleotide sequence ID" value="NZ_SNXZ01000002.1"/>
</dbReference>
<dbReference type="Proteomes" id="UP000295444">
    <property type="component" value="Unassembled WGS sequence"/>
</dbReference>
<evidence type="ECO:0000313" key="5">
    <source>
        <dbReference type="Proteomes" id="UP000295444"/>
    </source>
</evidence>
<dbReference type="InterPro" id="IPR027417">
    <property type="entry name" value="P-loop_NTPase"/>
</dbReference>
<dbReference type="PANTHER" id="PTHR41287:SF1">
    <property type="entry name" value="PROTEIN YMFN"/>
    <property type="match status" value="1"/>
</dbReference>
<dbReference type="AlphaFoldDB" id="A0A4R6SJY2"/>
<evidence type="ECO:0000259" key="3">
    <source>
        <dbReference type="Pfam" id="PF20441"/>
    </source>
</evidence>
<dbReference type="InterPro" id="IPR005021">
    <property type="entry name" value="Terminase_largesu-like"/>
</dbReference>
<accession>A0A4R6SJY2</accession>
<dbReference type="GO" id="GO:0004519">
    <property type="term" value="F:endonuclease activity"/>
    <property type="evidence" value="ECO:0007669"/>
    <property type="project" value="InterPro"/>
</dbReference>
<dbReference type="Pfam" id="PF20441">
    <property type="entry name" value="TerL_nuclease"/>
    <property type="match status" value="1"/>
</dbReference>
<feature type="domain" description="Terminase large subunit-like ATPase" evidence="2">
    <location>
        <begin position="77"/>
        <end position="246"/>
    </location>
</feature>
<gene>
    <name evidence="4" type="ORF">EV186_1021127</name>
</gene>